<dbReference type="EMBL" id="MN739666">
    <property type="protein sequence ID" value="QHT19490.1"/>
    <property type="molecule type" value="Genomic_DNA"/>
</dbReference>
<dbReference type="AlphaFoldDB" id="A0A6C0DSZ5"/>
<proteinExistence type="predicted"/>
<organism evidence="1">
    <name type="scientific">viral metagenome</name>
    <dbReference type="NCBI Taxonomy" id="1070528"/>
    <lineage>
        <taxon>unclassified sequences</taxon>
        <taxon>metagenomes</taxon>
        <taxon>organismal metagenomes</taxon>
    </lineage>
</organism>
<name>A0A6C0DSZ5_9ZZZZ</name>
<reference evidence="1" key="1">
    <citation type="journal article" date="2020" name="Nature">
        <title>Giant virus diversity and host interactions through global metagenomics.</title>
        <authorList>
            <person name="Schulz F."/>
            <person name="Roux S."/>
            <person name="Paez-Espino D."/>
            <person name="Jungbluth S."/>
            <person name="Walsh D.A."/>
            <person name="Denef V.J."/>
            <person name="McMahon K.D."/>
            <person name="Konstantinidis K.T."/>
            <person name="Eloe-Fadrosh E.A."/>
            <person name="Kyrpides N.C."/>
            <person name="Woyke T."/>
        </authorList>
    </citation>
    <scope>NUCLEOTIDE SEQUENCE</scope>
    <source>
        <strain evidence="1">GVMAG-M-3300023174-57</strain>
    </source>
</reference>
<sequence>MVETRSMRKAKAQKKTTLVRVETPKSIIQTRAQKKREALYYHRSVLQEIANYYTDHGHEPTEQYLALYCNQMRSYHQEGRLHPDFVGLVETIIPWFEWQEKQTTDDPGAARGIDYAALLTVILFFYLMKELWRHYLGAFVNSLRV</sequence>
<protein>
    <submittedName>
        <fullName evidence="1">Uncharacterized protein</fullName>
    </submittedName>
</protein>
<evidence type="ECO:0000313" key="1">
    <source>
        <dbReference type="EMBL" id="QHT19490.1"/>
    </source>
</evidence>
<accession>A0A6C0DSZ5</accession>